<protein>
    <submittedName>
        <fullName evidence="1">Uncharacterized protein</fullName>
    </submittedName>
</protein>
<reference evidence="1 2" key="1">
    <citation type="submission" date="2014-03" db="EMBL/GenBank/DDBJ databases">
        <title>Sequencing and Comparison of Genomes and Transcriptome Profiles of Human Ehrlichiosis Agents.</title>
        <authorList>
            <person name="Lin M."/>
            <person name="Daugherty S.C."/>
            <person name="Nagaraj S."/>
            <person name="Cheng Z."/>
            <person name="Xiong Q."/>
            <person name="Lin F.-Y."/>
            <person name="Sengamalay N."/>
            <person name="Ott S."/>
            <person name="Godinez A."/>
            <person name="Tallon L.J."/>
            <person name="Sadzewicz L."/>
            <person name="Fraser C.M."/>
            <person name="Dunning Hotopp J.C."/>
            <person name="Rikihisa Y."/>
        </authorList>
    </citation>
    <scope>NUCLEOTIDE SEQUENCE [LARGE SCALE GENOMIC DNA]</scope>
    <source>
        <strain evidence="1 2">HF</strain>
    </source>
</reference>
<accession>X5GKF1</accession>
<dbReference type="EMBL" id="CP007474">
    <property type="protein sequence ID" value="AHX04606.1"/>
    <property type="molecule type" value="Genomic_DNA"/>
</dbReference>
<dbReference type="InterPro" id="IPR021902">
    <property type="entry name" value="DUF3514"/>
</dbReference>
<dbReference type="KEGG" id="ehh:EHF_0943"/>
<dbReference type="AlphaFoldDB" id="X5GKF1"/>
<name>X5GKF1_9RICK</name>
<dbReference type="HOGENOM" id="CLU_2715981_0_0_5"/>
<dbReference type="STRING" id="391036.EHF_0943"/>
<keyword evidence="2" id="KW-1185">Reference proteome</keyword>
<evidence type="ECO:0000313" key="2">
    <source>
        <dbReference type="Proteomes" id="UP000023762"/>
    </source>
</evidence>
<dbReference type="Proteomes" id="UP000023762">
    <property type="component" value="Chromosome"/>
</dbReference>
<organism evidence="1 2">
    <name type="scientific">Ehrlichia japonica</name>
    <dbReference type="NCBI Taxonomy" id="391036"/>
    <lineage>
        <taxon>Bacteria</taxon>
        <taxon>Pseudomonadati</taxon>
        <taxon>Pseudomonadota</taxon>
        <taxon>Alphaproteobacteria</taxon>
        <taxon>Rickettsiales</taxon>
        <taxon>Anaplasmataceae</taxon>
        <taxon>Ehrlichia</taxon>
    </lineage>
</organism>
<dbReference type="RefSeq" id="WP_269493483.1">
    <property type="nucleotide sequence ID" value="NZ_CP007474.1"/>
</dbReference>
<gene>
    <name evidence="1" type="ORF">EHF_0943</name>
</gene>
<evidence type="ECO:0000313" key="1">
    <source>
        <dbReference type="EMBL" id="AHX04606.1"/>
    </source>
</evidence>
<sequence>MCCKFVCMSSASKKFASLVDLIVLSCVTCFGQMYHVMVKAESFVGKIKIGKDTKANCKRTYRKRVTISYCSL</sequence>
<proteinExistence type="predicted"/>
<dbReference type="Pfam" id="PF12027">
    <property type="entry name" value="DUF3514"/>
    <property type="match status" value="1"/>
</dbReference>